<evidence type="ECO:0000313" key="7">
    <source>
        <dbReference type="Proteomes" id="UP000307749"/>
    </source>
</evidence>
<dbReference type="Pfam" id="PF01053">
    <property type="entry name" value="Cys_Met_Meta_PP"/>
    <property type="match status" value="1"/>
</dbReference>
<dbReference type="Proteomes" id="UP000307749">
    <property type="component" value="Unassembled WGS sequence"/>
</dbReference>
<evidence type="ECO:0000256" key="5">
    <source>
        <dbReference type="RuleBase" id="RU362118"/>
    </source>
</evidence>
<dbReference type="GO" id="GO:0019343">
    <property type="term" value="P:cysteine biosynthetic process via cystathionine"/>
    <property type="evidence" value="ECO:0007669"/>
    <property type="project" value="TreeGrafter"/>
</dbReference>
<gene>
    <name evidence="6" type="ORF">B1806_07090</name>
</gene>
<dbReference type="InterPro" id="IPR000277">
    <property type="entry name" value="Cys/Met-Metab_PyrdxlP-dep_enz"/>
</dbReference>
<dbReference type="InterPro" id="IPR015421">
    <property type="entry name" value="PyrdxlP-dep_Trfase_major"/>
</dbReference>
<dbReference type="GO" id="GO:0003962">
    <property type="term" value="F:cystathionine gamma-synthase activity"/>
    <property type="evidence" value="ECO:0007669"/>
    <property type="project" value="TreeGrafter"/>
</dbReference>
<dbReference type="STRING" id="993689.GCA_002077135_01063"/>
<dbReference type="PANTHER" id="PTHR11808:SF15">
    <property type="entry name" value="CYSTATHIONINE GAMMA-LYASE"/>
    <property type="match status" value="1"/>
</dbReference>
<dbReference type="PANTHER" id="PTHR11808">
    <property type="entry name" value="TRANS-SULFURATION ENZYME FAMILY MEMBER"/>
    <property type="match status" value="1"/>
</dbReference>
<comment type="similarity">
    <text evidence="2 5">Belongs to the trans-sulfuration enzymes family.</text>
</comment>
<dbReference type="GO" id="GO:0019346">
    <property type="term" value="P:transsulfuration"/>
    <property type="evidence" value="ECO:0007669"/>
    <property type="project" value="InterPro"/>
</dbReference>
<evidence type="ECO:0000256" key="1">
    <source>
        <dbReference type="ARBA" id="ARBA00001933"/>
    </source>
</evidence>
<dbReference type="OrthoDB" id="9805807at2"/>
<keyword evidence="7" id="KW-1185">Reference proteome</keyword>
<dbReference type="FunFam" id="3.40.640.10:FF:000046">
    <property type="entry name" value="Cystathionine gamma-lyase"/>
    <property type="match status" value="1"/>
</dbReference>
<dbReference type="GO" id="GO:0005737">
    <property type="term" value="C:cytoplasm"/>
    <property type="evidence" value="ECO:0007669"/>
    <property type="project" value="TreeGrafter"/>
</dbReference>
<dbReference type="EMBL" id="MWQO01000023">
    <property type="protein sequence ID" value="THD10622.1"/>
    <property type="molecule type" value="Genomic_DNA"/>
</dbReference>
<dbReference type="GO" id="GO:0030170">
    <property type="term" value="F:pyridoxal phosphate binding"/>
    <property type="evidence" value="ECO:0007669"/>
    <property type="project" value="InterPro"/>
</dbReference>
<keyword evidence="3 4" id="KW-0663">Pyridoxal phosphate</keyword>
<evidence type="ECO:0000256" key="2">
    <source>
        <dbReference type="ARBA" id="ARBA00009077"/>
    </source>
</evidence>
<reference evidence="6 7" key="1">
    <citation type="submission" date="2017-02" db="EMBL/GenBank/DDBJ databases">
        <title>Whole genome sequencing of Metallibacterium scheffleri DSM 24874 (T).</title>
        <authorList>
            <person name="Kumar S."/>
            <person name="Patil P."/>
            <person name="Patil P.B."/>
        </authorList>
    </citation>
    <scope>NUCLEOTIDE SEQUENCE [LARGE SCALE GENOMIC DNA]</scope>
    <source>
        <strain evidence="6 7">DSM 24874</strain>
    </source>
</reference>
<dbReference type="Gene3D" id="3.90.1150.10">
    <property type="entry name" value="Aspartate Aminotransferase, domain 1"/>
    <property type="match status" value="1"/>
</dbReference>
<evidence type="ECO:0000313" key="6">
    <source>
        <dbReference type="EMBL" id="THD10622.1"/>
    </source>
</evidence>
<evidence type="ECO:0000256" key="3">
    <source>
        <dbReference type="ARBA" id="ARBA00022898"/>
    </source>
</evidence>
<comment type="caution">
    <text evidence="6">The sequence shown here is derived from an EMBL/GenBank/DDBJ whole genome shotgun (WGS) entry which is preliminary data.</text>
</comment>
<sequence length="374" mass="39550">MRMETLAVHAGATPDAETGAVVPPLHLATTFEHAPDGSLPHGLIYQRTDHPTQQRFEQALAALEGGVRALYFGSGMAAGSALLQCLPPGSHVLFPHDVYHGFRHLALEYFARWNLRCDFADLSDIPSTHAALTPLTRLIWAETPSNPLLQISDIAALAELAHARGARLLVDNTFASPVLQQPLTLGADVVLQSVTKYIGGHSDTMGGALVFGAGLDALAEQVFRTRAAVGLHGAPLGAWLALRGLHSLPARMDWHCRNAFAVAQALGAHPAVARVHYPGLPTHPGHAVAARQMRDFGGMVSFELAGGREAALACAARLKLFINATSLGGCESLVEHRASTEGPTPTSPQSLLRLSVGLEHPDDLVGDLMQALAG</sequence>
<dbReference type="InterPro" id="IPR015424">
    <property type="entry name" value="PyrdxlP-dep_Trfase"/>
</dbReference>
<dbReference type="Gene3D" id="3.40.640.10">
    <property type="entry name" value="Type I PLP-dependent aspartate aminotransferase-like (Major domain)"/>
    <property type="match status" value="1"/>
</dbReference>
<dbReference type="SUPFAM" id="SSF53383">
    <property type="entry name" value="PLP-dependent transferases"/>
    <property type="match status" value="1"/>
</dbReference>
<protein>
    <submittedName>
        <fullName evidence="6">Cystathionine gamma-synthase</fullName>
    </submittedName>
</protein>
<accession>A0A4S3KNS5</accession>
<dbReference type="RefSeq" id="WP_081126397.1">
    <property type="nucleotide sequence ID" value="NZ_LDOS01000001.1"/>
</dbReference>
<organism evidence="6 7">
    <name type="scientific">Metallibacterium scheffleri</name>
    <dbReference type="NCBI Taxonomy" id="993689"/>
    <lineage>
        <taxon>Bacteria</taxon>
        <taxon>Pseudomonadati</taxon>
        <taxon>Pseudomonadota</taxon>
        <taxon>Gammaproteobacteria</taxon>
        <taxon>Lysobacterales</taxon>
        <taxon>Rhodanobacteraceae</taxon>
        <taxon>Metallibacterium</taxon>
    </lineage>
</organism>
<comment type="cofactor">
    <cofactor evidence="1 5">
        <name>pyridoxal 5'-phosphate</name>
        <dbReference type="ChEBI" id="CHEBI:597326"/>
    </cofactor>
</comment>
<dbReference type="AlphaFoldDB" id="A0A4S3KNS5"/>
<evidence type="ECO:0000256" key="4">
    <source>
        <dbReference type="PIRSR" id="PIRSR001434-2"/>
    </source>
</evidence>
<proteinExistence type="inferred from homology"/>
<dbReference type="GO" id="GO:0004123">
    <property type="term" value="F:cystathionine gamma-lyase activity"/>
    <property type="evidence" value="ECO:0007669"/>
    <property type="project" value="TreeGrafter"/>
</dbReference>
<name>A0A4S3KNS5_9GAMM</name>
<feature type="modified residue" description="N6-(pyridoxal phosphate)lysine" evidence="4">
    <location>
        <position position="196"/>
    </location>
</feature>
<dbReference type="PIRSF" id="PIRSF001434">
    <property type="entry name" value="CGS"/>
    <property type="match status" value="1"/>
</dbReference>
<dbReference type="CDD" id="cd00614">
    <property type="entry name" value="CGS_like"/>
    <property type="match status" value="1"/>
</dbReference>
<dbReference type="InterPro" id="IPR015422">
    <property type="entry name" value="PyrdxlP-dep_Trfase_small"/>
</dbReference>